<name>A0ABU8NMN5_9SPHI</name>
<feature type="domain" description="DUF4986" evidence="2">
    <location>
        <begin position="556"/>
        <end position="638"/>
    </location>
</feature>
<evidence type="ECO:0000259" key="2">
    <source>
        <dbReference type="Pfam" id="PF16375"/>
    </source>
</evidence>
<dbReference type="SUPFAM" id="SSF48208">
    <property type="entry name" value="Six-hairpin glycosidases"/>
    <property type="match status" value="1"/>
</dbReference>
<comment type="caution">
    <text evidence="5">The sequence shown here is derived from an EMBL/GenBank/DDBJ whole genome shotgun (WGS) entry which is preliminary data.</text>
</comment>
<dbReference type="InterPro" id="IPR012878">
    <property type="entry name" value="Beta-AFase-like_GH127_cat"/>
</dbReference>
<feature type="domain" description="Non-reducing end beta-L-arabinofuranosidase-like GH127 catalytic" evidence="1">
    <location>
        <begin position="41"/>
        <end position="421"/>
    </location>
</feature>
<dbReference type="GO" id="GO:0016787">
    <property type="term" value="F:hydrolase activity"/>
    <property type="evidence" value="ECO:0007669"/>
    <property type="project" value="UniProtKB-KW"/>
</dbReference>
<accession>A0ABU8NMN5</accession>
<keyword evidence="5" id="KW-0378">Hydrolase</keyword>
<reference evidence="5 6" key="1">
    <citation type="submission" date="2024-03" db="EMBL/GenBank/DDBJ databases">
        <title>Sequence of Lycoming College Course Isolates.</title>
        <authorList>
            <person name="Plotts O."/>
            <person name="Newman J."/>
        </authorList>
    </citation>
    <scope>NUCLEOTIDE SEQUENCE [LARGE SCALE GENOMIC DNA]</scope>
    <source>
        <strain evidence="5 6">CJB-3</strain>
    </source>
</reference>
<feature type="domain" description="Non-reducing end beta-L-arabinofuranosidase-like GH127 middle" evidence="4">
    <location>
        <begin position="432"/>
        <end position="527"/>
    </location>
</feature>
<evidence type="ECO:0000313" key="6">
    <source>
        <dbReference type="Proteomes" id="UP001378956"/>
    </source>
</evidence>
<dbReference type="Pfam" id="PF20736">
    <property type="entry name" value="Glyco_hydro127M"/>
    <property type="match status" value="1"/>
</dbReference>
<dbReference type="InterPro" id="IPR008928">
    <property type="entry name" value="6-hairpin_glycosidase_sf"/>
</dbReference>
<dbReference type="EMBL" id="JBBEUB010000004">
    <property type="protein sequence ID" value="MEJ2903509.1"/>
    <property type="molecule type" value="Genomic_DNA"/>
</dbReference>
<dbReference type="RefSeq" id="WP_288879123.1">
    <property type="nucleotide sequence ID" value="NZ_CBFGNQ010000001.1"/>
</dbReference>
<evidence type="ECO:0000313" key="5">
    <source>
        <dbReference type="EMBL" id="MEJ2903509.1"/>
    </source>
</evidence>
<dbReference type="Pfam" id="PF07944">
    <property type="entry name" value="Beta-AFase-like_GH127_cat"/>
    <property type="match status" value="1"/>
</dbReference>
<dbReference type="PANTHER" id="PTHR31151:SF0">
    <property type="entry name" value="PROLINE-TRNA LIGASE (DUF1680)"/>
    <property type="match status" value="1"/>
</dbReference>
<protein>
    <submittedName>
        <fullName evidence="5">Glycoside hydrolase family 127 protein</fullName>
    </submittedName>
</protein>
<evidence type="ECO:0000259" key="1">
    <source>
        <dbReference type="Pfam" id="PF07944"/>
    </source>
</evidence>
<dbReference type="InterPro" id="IPR046544">
    <property type="entry name" value="GH146_SB_dom"/>
</dbReference>
<feature type="domain" description="Glycoside hydrolase GH146 substrate-binding" evidence="3">
    <location>
        <begin position="663"/>
        <end position="795"/>
    </location>
</feature>
<evidence type="ECO:0000259" key="4">
    <source>
        <dbReference type="Pfam" id="PF20736"/>
    </source>
</evidence>
<dbReference type="InterPro" id="IPR049046">
    <property type="entry name" value="Beta-AFase-like_GH127_middle"/>
</dbReference>
<dbReference type="Pfam" id="PF20620">
    <property type="entry name" value="DUF6805"/>
    <property type="match status" value="1"/>
</dbReference>
<gene>
    <name evidence="5" type="ORF">WAE58_13780</name>
</gene>
<proteinExistence type="predicted"/>
<evidence type="ECO:0000259" key="3">
    <source>
        <dbReference type="Pfam" id="PF20620"/>
    </source>
</evidence>
<keyword evidence="6" id="KW-1185">Reference proteome</keyword>
<dbReference type="PANTHER" id="PTHR31151">
    <property type="entry name" value="PROLINE-TRNA LIGASE (DUF1680)"/>
    <property type="match status" value="1"/>
</dbReference>
<sequence length="797" mass="90702">MTGKQTIRRFLKYGVCLSLSISWSLLPAQQKYPFKLFKSQEVRLLNGVFKQAQETDLHYMLALDVDRLLMPYLREAGLKPNVQSYPNWENTGLDGHIGGHYLTALSLMYAATGDQRIEKRLKYMLSQLKKCQDASPTGYIGGVPGSVKLWEEIARGKIDAGTFSLNGKWVPLYNIHKILAGLRDAYLYTGDVDAKKMLIKYSDWFVWLTSKLNDQQIQQMLKSEHGGINEVLADVYEITGDQKYLKLAYQFSDHSILDPLAQGKDQLNGIHANTQIPKVIGFKRIADLNKDSIYQKAASFFWNEVVHHRTVANGGNSVREHFNPLNDFSGMINSVEGPETCNSYNMLKLTKLFYESEGLAGYIDYYERTVYNHILSSQHPDKGGFVYFTPMRPGHYRVYSQPETSFWCCVGSGLENHAKYNELIYAFQDDILYLNLFIPSSLNWKEKGLSFEQQTQFPESEKTTFTMTSGKASRFTLKVRYPVWVPEGAMQVLVNGKAVAANATPGGYISLTRAWKKGDRVELLLPMKTYTEQLPDGSNYAAVLHGPVLLAAKTDTANLKGLFADESRMGHIASGKQYPLQDMPMFVHDGQNKDSLIKPVKGKALTFTASDLIYPEQYKTLELTPFYKLHDSRYVVYWQVETKAGLEALKKKMAEQQRIADELARVTIDMVFPGEQQPESDHFFKAEQTSNGVFQDRHWRTAKGWFSYELTDQNKEAHCLRLTYYGGDKNRRFKILMNDQLLASVSLDGSVGDKFYEVDYIIPQEMLKTSSSKLRVKFVAEDGSETAGIYELRLVKK</sequence>
<organism evidence="5 6">
    <name type="scientific">Pedobacter panaciterrae</name>
    <dbReference type="NCBI Taxonomy" id="363849"/>
    <lineage>
        <taxon>Bacteria</taxon>
        <taxon>Pseudomonadati</taxon>
        <taxon>Bacteroidota</taxon>
        <taxon>Sphingobacteriia</taxon>
        <taxon>Sphingobacteriales</taxon>
        <taxon>Sphingobacteriaceae</taxon>
        <taxon>Pedobacter</taxon>
    </lineage>
</organism>
<dbReference type="Proteomes" id="UP001378956">
    <property type="component" value="Unassembled WGS sequence"/>
</dbReference>
<dbReference type="Pfam" id="PF16375">
    <property type="entry name" value="DUF4986"/>
    <property type="match status" value="1"/>
</dbReference>
<dbReference type="InterPro" id="IPR032275">
    <property type="entry name" value="DUF4986"/>
</dbReference>